<gene>
    <name evidence="12" type="ORF">VKT23_002205</name>
</gene>
<dbReference type="CDD" id="cd06530">
    <property type="entry name" value="S26_SPase_I"/>
    <property type="match status" value="1"/>
</dbReference>
<dbReference type="Proteomes" id="UP001498398">
    <property type="component" value="Unassembled WGS sequence"/>
</dbReference>
<evidence type="ECO:0000256" key="5">
    <source>
        <dbReference type="ARBA" id="ARBA00022792"/>
    </source>
</evidence>
<evidence type="ECO:0000313" key="13">
    <source>
        <dbReference type="Proteomes" id="UP001498398"/>
    </source>
</evidence>
<dbReference type="SUPFAM" id="SSF51306">
    <property type="entry name" value="LexA/Signal peptidase"/>
    <property type="match status" value="1"/>
</dbReference>
<dbReference type="InterPro" id="IPR000223">
    <property type="entry name" value="Pept_S26A_signal_pept_1"/>
</dbReference>
<keyword evidence="9" id="KW-0472">Membrane</keyword>
<evidence type="ECO:0000256" key="4">
    <source>
        <dbReference type="ARBA" id="ARBA00022692"/>
    </source>
</evidence>
<protein>
    <recommendedName>
        <fullName evidence="10">Mitochondrial inner membrane protease subunit</fullName>
        <ecNumber evidence="10">3.4.21.-</ecNumber>
    </recommendedName>
</protein>
<evidence type="ECO:0000256" key="8">
    <source>
        <dbReference type="ARBA" id="ARBA00023128"/>
    </source>
</evidence>
<comment type="subcellular location">
    <subcellularLocation>
        <location evidence="1">Mitochondrion inner membrane</location>
        <topology evidence="1">Single-pass membrane protein</topology>
    </subcellularLocation>
</comment>
<sequence>MQRLFLKFRRDRPSKSHPIWRYLYWMPTAFVISQYFYGFKIVSGRSMQPTLNPDSSLWRDVAFFDKFSIYARHEYNRGDIVSLKSPNDPNRVLVKRIIGLEGDIVKTLPPYPDPEVKIPMGHVWIEGDEPFHSNDSNQFGPVPLALIDSRLVFVVWPPNRFGHLLNTSTPPVTTESKDRSAYRLAMAELERERWRSSRVITRK</sequence>
<evidence type="ECO:0000313" key="12">
    <source>
        <dbReference type="EMBL" id="KAK7470787.1"/>
    </source>
</evidence>
<dbReference type="NCBIfam" id="TIGR02227">
    <property type="entry name" value="sigpep_I_bact"/>
    <property type="match status" value="1"/>
</dbReference>
<organism evidence="12 13">
    <name type="scientific">Marasmiellus scandens</name>
    <dbReference type="NCBI Taxonomy" id="2682957"/>
    <lineage>
        <taxon>Eukaryota</taxon>
        <taxon>Fungi</taxon>
        <taxon>Dikarya</taxon>
        <taxon>Basidiomycota</taxon>
        <taxon>Agaricomycotina</taxon>
        <taxon>Agaricomycetes</taxon>
        <taxon>Agaricomycetidae</taxon>
        <taxon>Agaricales</taxon>
        <taxon>Marasmiineae</taxon>
        <taxon>Omphalotaceae</taxon>
        <taxon>Marasmiellus</taxon>
    </lineage>
</organism>
<proteinExistence type="inferred from homology"/>
<keyword evidence="3 10" id="KW-0645">Protease</keyword>
<evidence type="ECO:0000256" key="1">
    <source>
        <dbReference type="ARBA" id="ARBA00004434"/>
    </source>
</evidence>
<dbReference type="PANTHER" id="PTHR46041">
    <property type="entry name" value="MITOCHONDRIAL INNER MEMBRANE PROTEASE SUBUNIT 2"/>
    <property type="match status" value="1"/>
</dbReference>
<name>A0ABR1K2G9_9AGAR</name>
<dbReference type="Pfam" id="PF10502">
    <property type="entry name" value="Peptidase_S26"/>
    <property type="match status" value="1"/>
</dbReference>
<keyword evidence="13" id="KW-1185">Reference proteome</keyword>
<dbReference type="EC" id="3.4.21.-" evidence="10"/>
<evidence type="ECO:0000256" key="9">
    <source>
        <dbReference type="ARBA" id="ARBA00023136"/>
    </source>
</evidence>
<feature type="domain" description="Peptidase S26" evidence="11">
    <location>
        <begin position="24"/>
        <end position="106"/>
    </location>
</feature>
<comment type="similarity">
    <text evidence="2">Belongs to the peptidase S26 family. IMP2 subfamily.</text>
</comment>
<evidence type="ECO:0000256" key="6">
    <source>
        <dbReference type="ARBA" id="ARBA00022801"/>
    </source>
</evidence>
<evidence type="ECO:0000256" key="7">
    <source>
        <dbReference type="ARBA" id="ARBA00022989"/>
    </source>
</evidence>
<evidence type="ECO:0000256" key="2">
    <source>
        <dbReference type="ARBA" id="ARBA00007066"/>
    </source>
</evidence>
<dbReference type="Gene3D" id="2.10.109.10">
    <property type="entry name" value="Umud Fragment, subunit A"/>
    <property type="match status" value="1"/>
</dbReference>
<keyword evidence="6 10" id="KW-0378">Hydrolase</keyword>
<comment type="caution">
    <text evidence="12">The sequence shown here is derived from an EMBL/GenBank/DDBJ whole genome shotgun (WGS) entry which is preliminary data.</text>
</comment>
<keyword evidence="7" id="KW-1133">Transmembrane helix</keyword>
<dbReference type="PANTHER" id="PTHR46041:SF2">
    <property type="entry name" value="MITOCHONDRIAL INNER MEMBRANE PROTEASE SUBUNIT 2"/>
    <property type="match status" value="1"/>
</dbReference>
<evidence type="ECO:0000256" key="10">
    <source>
        <dbReference type="RuleBase" id="RU362041"/>
    </source>
</evidence>
<keyword evidence="8 10" id="KW-0496">Mitochondrion</keyword>
<keyword evidence="4" id="KW-0812">Transmembrane</keyword>
<dbReference type="PRINTS" id="PR00727">
    <property type="entry name" value="LEADERPTASE"/>
</dbReference>
<dbReference type="EMBL" id="JBANRG010000002">
    <property type="protein sequence ID" value="KAK7470787.1"/>
    <property type="molecule type" value="Genomic_DNA"/>
</dbReference>
<dbReference type="InterPro" id="IPR037730">
    <property type="entry name" value="IMP2"/>
</dbReference>
<dbReference type="InterPro" id="IPR019533">
    <property type="entry name" value="Peptidase_S26"/>
</dbReference>
<evidence type="ECO:0000259" key="11">
    <source>
        <dbReference type="Pfam" id="PF10502"/>
    </source>
</evidence>
<keyword evidence="5 10" id="KW-0999">Mitochondrion inner membrane</keyword>
<reference evidence="12 13" key="1">
    <citation type="submission" date="2024-01" db="EMBL/GenBank/DDBJ databases">
        <title>A draft genome for the cacao thread blight pathogen Marasmiellus scandens.</title>
        <authorList>
            <person name="Baruah I.K."/>
            <person name="Leung J."/>
            <person name="Bukari Y."/>
            <person name="Amoako-Attah I."/>
            <person name="Meinhardt L.W."/>
            <person name="Bailey B.A."/>
            <person name="Cohen S.P."/>
        </authorList>
    </citation>
    <scope>NUCLEOTIDE SEQUENCE [LARGE SCALE GENOMIC DNA]</scope>
    <source>
        <strain evidence="12 13">GH-19</strain>
    </source>
</reference>
<accession>A0ABR1K2G9</accession>
<dbReference type="InterPro" id="IPR036286">
    <property type="entry name" value="LexA/Signal_pep-like_sf"/>
</dbReference>
<evidence type="ECO:0000256" key="3">
    <source>
        <dbReference type="ARBA" id="ARBA00022670"/>
    </source>
</evidence>